<feature type="domain" description="Reverse transcriptase zinc-binding" evidence="1">
    <location>
        <begin position="57"/>
        <end position="146"/>
    </location>
</feature>
<evidence type="ECO:0000259" key="1">
    <source>
        <dbReference type="Pfam" id="PF13966"/>
    </source>
</evidence>
<dbReference type="AlphaFoldDB" id="A0AAV5IAK7"/>
<accession>A0AAV5IAK7</accession>
<gene>
    <name evidence="2" type="ORF">SLEP1_g11197</name>
</gene>
<dbReference type="InterPro" id="IPR026960">
    <property type="entry name" value="RVT-Znf"/>
</dbReference>
<evidence type="ECO:0000313" key="3">
    <source>
        <dbReference type="Proteomes" id="UP001054252"/>
    </source>
</evidence>
<sequence length="223" mass="26404">MGNIQEGTWKWNLSWRRTLFEWEKEDTMKLQGILDNVKITPGRPDKWQWIHSSDGLYSTKMAYWKLTKERTGSKEAKMSKRIWNPMLPSKIAAFNWRVILDRIPTKANLHKRGIIKDIEEAKCGICEEYKDASHLFLNCKISKWIWKACSRWWGTTVALKEDCCNTFDQFGNGIKDPHIAEGWDCIWNTVIWTVWMARNRKIFQDTEINVGGRHWKAVRYMGC</sequence>
<dbReference type="EMBL" id="BPVZ01000012">
    <property type="protein sequence ID" value="GKU98163.1"/>
    <property type="molecule type" value="Genomic_DNA"/>
</dbReference>
<protein>
    <recommendedName>
        <fullName evidence="1">Reverse transcriptase zinc-binding domain-containing protein</fullName>
    </recommendedName>
</protein>
<keyword evidence="3" id="KW-1185">Reference proteome</keyword>
<name>A0AAV5IAK7_9ROSI</name>
<organism evidence="2 3">
    <name type="scientific">Rubroshorea leprosula</name>
    <dbReference type="NCBI Taxonomy" id="152421"/>
    <lineage>
        <taxon>Eukaryota</taxon>
        <taxon>Viridiplantae</taxon>
        <taxon>Streptophyta</taxon>
        <taxon>Embryophyta</taxon>
        <taxon>Tracheophyta</taxon>
        <taxon>Spermatophyta</taxon>
        <taxon>Magnoliopsida</taxon>
        <taxon>eudicotyledons</taxon>
        <taxon>Gunneridae</taxon>
        <taxon>Pentapetalae</taxon>
        <taxon>rosids</taxon>
        <taxon>malvids</taxon>
        <taxon>Malvales</taxon>
        <taxon>Dipterocarpaceae</taxon>
        <taxon>Rubroshorea</taxon>
    </lineage>
</organism>
<dbReference type="Pfam" id="PF13966">
    <property type="entry name" value="zf-RVT"/>
    <property type="match status" value="1"/>
</dbReference>
<proteinExistence type="predicted"/>
<reference evidence="2 3" key="1">
    <citation type="journal article" date="2021" name="Commun. Biol.">
        <title>The genome of Shorea leprosula (Dipterocarpaceae) highlights the ecological relevance of drought in aseasonal tropical rainforests.</title>
        <authorList>
            <person name="Ng K.K.S."/>
            <person name="Kobayashi M.J."/>
            <person name="Fawcett J.A."/>
            <person name="Hatakeyama M."/>
            <person name="Paape T."/>
            <person name="Ng C.H."/>
            <person name="Ang C.C."/>
            <person name="Tnah L.H."/>
            <person name="Lee C.T."/>
            <person name="Nishiyama T."/>
            <person name="Sese J."/>
            <person name="O'Brien M.J."/>
            <person name="Copetti D."/>
            <person name="Mohd Noor M.I."/>
            <person name="Ong R.C."/>
            <person name="Putra M."/>
            <person name="Sireger I.Z."/>
            <person name="Indrioko S."/>
            <person name="Kosugi Y."/>
            <person name="Izuno A."/>
            <person name="Isagi Y."/>
            <person name="Lee S.L."/>
            <person name="Shimizu K.K."/>
        </authorList>
    </citation>
    <scope>NUCLEOTIDE SEQUENCE [LARGE SCALE GENOMIC DNA]</scope>
    <source>
        <strain evidence="2">214</strain>
    </source>
</reference>
<evidence type="ECO:0000313" key="2">
    <source>
        <dbReference type="EMBL" id="GKU98163.1"/>
    </source>
</evidence>
<dbReference type="Proteomes" id="UP001054252">
    <property type="component" value="Unassembled WGS sequence"/>
</dbReference>
<comment type="caution">
    <text evidence="2">The sequence shown here is derived from an EMBL/GenBank/DDBJ whole genome shotgun (WGS) entry which is preliminary data.</text>
</comment>